<evidence type="ECO:0000313" key="14">
    <source>
        <dbReference type="Proteomes" id="UP000653454"/>
    </source>
</evidence>
<organism evidence="13 14">
    <name type="scientific">Plutella xylostella</name>
    <name type="common">Diamondback moth</name>
    <name type="synonym">Plutella maculipennis</name>
    <dbReference type="NCBI Taxonomy" id="51655"/>
    <lineage>
        <taxon>Eukaryota</taxon>
        <taxon>Metazoa</taxon>
        <taxon>Ecdysozoa</taxon>
        <taxon>Arthropoda</taxon>
        <taxon>Hexapoda</taxon>
        <taxon>Insecta</taxon>
        <taxon>Pterygota</taxon>
        <taxon>Neoptera</taxon>
        <taxon>Endopterygota</taxon>
        <taxon>Lepidoptera</taxon>
        <taxon>Glossata</taxon>
        <taxon>Ditrysia</taxon>
        <taxon>Yponomeutoidea</taxon>
        <taxon>Plutellidae</taxon>
        <taxon>Plutella</taxon>
    </lineage>
</organism>
<keyword evidence="6" id="KW-0732">Signal</keyword>
<evidence type="ECO:0000313" key="13">
    <source>
        <dbReference type="EMBL" id="CAG9128277.1"/>
    </source>
</evidence>
<comment type="caution">
    <text evidence="10">Lacks conserved residue(s) required for the propagation of feature annotation.</text>
</comment>
<dbReference type="SUPFAM" id="SSF53187">
    <property type="entry name" value="Zn-dependent exopeptidases"/>
    <property type="match status" value="1"/>
</dbReference>
<evidence type="ECO:0000256" key="8">
    <source>
        <dbReference type="ARBA" id="ARBA00022833"/>
    </source>
</evidence>
<evidence type="ECO:0000256" key="4">
    <source>
        <dbReference type="ARBA" id="ARBA00022670"/>
    </source>
</evidence>
<evidence type="ECO:0000256" key="2">
    <source>
        <dbReference type="ARBA" id="ARBA00005988"/>
    </source>
</evidence>
<dbReference type="PROSITE" id="PS52035">
    <property type="entry name" value="PEPTIDASE_M14"/>
    <property type="match status" value="1"/>
</dbReference>
<proteinExistence type="inferred from homology"/>
<dbReference type="Pfam" id="PF00246">
    <property type="entry name" value="Peptidase_M14"/>
    <property type="match status" value="1"/>
</dbReference>
<keyword evidence="4" id="KW-0645">Protease</keyword>
<evidence type="ECO:0000256" key="10">
    <source>
        <dbReference type="PROSITE-ProRule" id="PRU01379"/>
    </source>
</evidence>
<feature type="domain" description="Peptidase M14" evidence="12">
    <location>
        <begin position="264"/>
        <end position="555"/>
    </location>
</feature>
<dbReference type="GO" id="GO:0004181">
    <property type="term" value="F:metallocarboxypeptidase activity"/>
    <property type="evidence" value="ECO:0007669"/>
    <property type="project" value="InterPro"/>
</dbReference>
<dbReference type="PANTHER" id="PTHR11705:SF153">
    <property type="entry name" value="ZINC CARBOXYPEPTIDASE A 1-LIKE PROTEIN"/>
    <property type="match status" value="1"/>
</dbReference>
<comment type="cofactor">
    <cofactor evidence="1">
        <name>Zn(2+)</name>
        <dbReference type="ChEBI" id="CHEBI:29105"/>
    </cofactor>
</comment>
<dbReference type="EMBL" id="CAJHNJ030000035">
    <property type="protein sequence ID" value="CAG9128277.1"/>
    <property type="molecule type" value="Genomic_DNA"/>
</dbReference>
<dbReference type="GO" id="GO:0006508">
    <property type="term" value="P:proteolysis"/>
    <property type="evidence" value="ECO:0007669"/>
    <property type="project" value="UniProtKB-KW"/>
</dbReference>
<dbReference type="PANTHER" id="PTHR11705">
    <property type="entry name" value="PROTEASE FAMILY M14 CARBOXYPEPTIDASE A,B"/>
    <property type="match status" value="1"/>
</dbReference>
<evidence type="ECO:0000256" key="5">
    <source>
        <dbReference type="ARBA" id="ARBA00022723"/>
    </source>
</evidence>
<protein>
    <submittedName>
        <fullName evidence="13">(diamondback moth) hypothetical protein</fullName>
    </submittedName>
</protein>
<evidence type="ECO:0000256" key="11">
    <source>
        <dbReference type="SAM" id="MobiDB-lite"/>
    </source>
</evidence>
<gene>
    <name evidence="13" type="ORF">PLXY2_LOCUS9133</name>
</gene>
<reference evidence="13" key="1">
    <citation type="submission" date="2020-11" db="EMBL/GenBank/DDBJ databases">
        <authorList>
            <person name="Whiteford S."/>
        </authorList>
    </citation>
    <scope>NUCLEOTIDE SEQUENCE</scope>
</reference>
<dbReference type="GO" id="GO:0008270">
    <property type="term" value="F:zinc ion binding"/>
    <property type="evidence" value="ECO:0007669"/>
    <property type="project" value="InterPro"/>
</dbReference>
<evidence type="ECO:0000256" key="9">
    <source>
        <dbReference type="ARBA" id="ARBA00023049"/>
    </source>
</evidence>
<name>A0A8S4FIJ8_PLUXY</name>
<keyword evidence="14" id="KW-1185">Reference proteome</keyword>
<dbReference type="Proteomes" id="UP000653454">
    <property type="component" value="Unassembled WGS sequence"/>
</dbReference>
<dbReference type="SMART" id="SM00631">
    <property type="entry name" value="Zn_pept"/>
    <property type="match status" value="1"/>
</dbReference>
<evidence type="ECO:0000256" key="7">
    <source>
        <dbReference type="ARBA" id="ARBA00022801"/>
    </source>
</evidence>
<keyword evidence="5" id="KW-0479">Metal-binding</keyword>
<dbReference type="FunFam" id="3.40.630.10:FF:000084">
    <property type="entry name" value="Carboxypeptidase B2"/>
    <property type="match status" value="1"/>
</dbReference>
<evidence type="ECO:0000256" key="6">
    <source>
        <dbReference type="ARBA" id="ARBA00022729"/>
    </source>
</evidence>
<evidence type="ECO:0000256" key="1">
    <source>
        <dbReference type="ARBA" id="ARBA00001947"/>
    </source>
</evidence>
<accession>A0A8S4FIJ8</accession>
<keyword evidence="9" id="KW-0482">Metalloprotease</keyword>
<feature type="region of interest" description="Disordered" evidence="11">
    <location>
        <begin position="42"/>
        <end position="75"/>
    </location>
</feature>
<dbReference type="AlphaFoldDB" id="A0A8S4FIJ8"/>
<comment type="caution">
    <text evidence="13">The sequence shown here is derived from an EMBL/GenBank/DDBJ whole genome shotgun (WGS) entry which is preliminary data.</text>
</comment>
<evidence type="ECO:0000259" key="12">
    <source>
        <dbReference type="PROSITE" id="PS52035"/>
    </source>
</evidence>
<dbReference type="InterPro" id="IPR000834">
    <property type="entry name" value="Peptidase_M14"/>
</dbReference>
<keyword evidence="3" id="KW-0121">Carboxypeptidase</keyword>
<feature type="compositionally biased region" description="Low complexity" evidence="11">
    <location>
        <begin position="44"/>
        <end position="64"/>
    </location>
</feature>
<keyword evidence="8" id="KW-0862">Zinc</keyword>
<dbReference type="GO" id="GO:0005615">
    <property type="term" value="C:extracellular space"/>
    <property type="evidence" value="ECO:0007669"/>
    <property type="project" value="TreeGrafter"/>
</dbReference>
<comment type="similarity">
    <text evidence="2 10">Belongs to the peptidase M14 family.</text>
</comment>
<sequence>MAMLQSRLATLKSVLDQRTVEYENQLLVLRSVGLVRVEMLPEKSSPAEASTASPEATTTTSEATNSIPLATTELTTGLPRATTRLLAATTSIPLATTGLTTGLSGTTTGLSGTTTILPRANTRLLAATTSLPTAAPSSEVIQSGSAAADVFQASTKKLHRKPTYSQAASRIVGNKQLPKMSPTTLTRLTTSSSNSSEDYSTVVYSDRLGKDFGHMLGLKNDLEHSLSKRSIHSEVILENIQEAFDAQLYSRRKRSIRQELFWTGFQTLEDINAWIQYMTETHPRVVSTVVAGKSYEGRNITGIKISRGSGRQAFVLEGGSIASDWVSPVILTYIANQLITGEDNEAKKASEDFDWYIFPILNPDGYEYTQDEVRLWRKNRAPTTGRNIGTDLTKNWNSHWGASGGSHTPSAANFVGLGPFSEPETRQFSDYLLNINQAMAGFLSFGSFGQKLVIPFAHTDDALYNFNDMVTIGRRAMGSLAVKYGTMYQVGNSRAVSDGSTGAMADWVKYRFNPPIAASFLLRDSGVPPAILPAREVLPSCEETFDALMAILREARFIDVL</sequence>
<keyword evidence="7" id="KW-0378">Hydrolase</keyword>
<evidence type="ECO:0000256" key="3">
    <source>
        <dbReference type="ARBA" id="ARBA00022645"/>
    </source>
</evidence>
<dbReference type="Gene3D" id="3.40.630.10">
    <property type="entry name" value="Zn peptidases"/>
    <property type="match status" value="1"/>
</dbReference>